<evidence type="ECO:0000256" key="14">
    <source>
        <dbReference type="ARBA" id="ARBA00048586"/>
    </source>
</evidence>
<dbReference type="InterPro" id="IPR000462">
    <property type="entry name" value="CDP-OH_P_trans"/>
</dbReference>
<dbReference type="Pfam" id="PF01066">
    <property type="entry name" value="CDP-OH_P_transf"/>
    <property type="match status" value="1"/>
</dbReference>
<evidence type="ECO:0000256" key="1">
    <source>
        <dbReference type="ARBA" id="ARBA00004141"/>
    </source>
</evidence>
<feature type="transmembrane region" description="Helical" evidence="15">
    <location>
        <begin position="34"/>
        <end position="53"/>
    </location>
</feature>
<evidence type="ECO:0000256" key="6">
    <source>
        <dbReference type="ARBA" id="ARBA00022516"/>
    </source>
</evidence>
<dbReference type="InterPro" id="IPR050324">
    <property type="entry name" value="CDP-alcohol_PTase-I"/>
</dbReference>
<comment type="caution">
    <text evidence="16">The sequence shown here is derived from an EMBL/GenBank/DDBJ whole genome shotgun (WGS) entry which is preliminary data.</text>
</comment>
<evidence type="ECO:0000256" key="4">
    <source>
        <dbReference type="ARBA" id="ARBA00013170"/>
    </source>
</evidence>
<evidence type="ECO:0000256" key="5">
    <source>
        <dbReference type="ARBA" id="ARBA00014944"/>
    </source>
</evidence>
<dbReference type="PANTHER" id="PTHR14269">
    <property type="entry name" value="CDP-DIACYLGLYCEROL--GLYCEROL-3-PHOSPHATE 3-PHOSPHATIDYLTRANSFERASE-RELATED"/>
    <property type="match status" value="1"/>
</dbReference>
<dbReference type="EC" id="2.7.8.5" evidence="4"/>
<evidence type="ECO:0000256" key="2">
    <source>
        <dbReference type="ARBA" id="ARBA00005042"/>
    </source>
</evidence>
<protein>
    <recommendedName>
        <fullName evidence="5">CDP-diacylglycerol--glycerol-3-phosphate 3-phosphatidyltransferase</fullName>
        <ecNumber evidence="4">2.7.8.5</ecNumber>
    </recommendedName>
</protein>
<comment type="catalytic activity">
    <reaction evidence="14">
        <text>a CDP-1,2-diacyl-sn-glycerol + sn-glycerol 3-phosphate = a 1,2-diacyl-sn-glycero-3-phospho-(1'-sn-glycero-3'-phosphate) + CMP + H(+)</text>
        <dbReference type="Rhea" id="RHEA:12593"/>
        <dbReference type="ChEBI" id="CHEBI:15378"/>
        <dbReference type="ChEBI" id="CHEBI:57597"/>
        <dbReference type="ChEBI" id="CHEBI:58332"/>
        <dbReference type="ChEBI" id="CHEBI:60110"/>
        <dbReference type="ChEBI" id="CHEBI:60377"/>
        <dbReference type="EC" id="2.7.8.5"/>
    </reaction>
</comment>
<sequence>MNVNLKYLPNIITIARIIAIVPLAWLMWHKEYKGALLIAFLAGLSDGLDGFLAKRYGWQGWLGGILDPLADKFLMFSCYTIFALQGVIPLWLYLLVVFRDVVIVAGASFYHFKIGKIQKATPTLVSKLNTVMQILLILVLLLSYSGLINLFVIHPTMIVVVGLLTLVSGVHYVWMGLSMAKQLRSEKGDYGK</sequence>
<dbReference type="AlphaFoldDB" id="A0A4R6XDN8"/>
<dbReference type="PIRSF" id="PIRSF000847">
    <property type="entry name" value="Phos_ph_gly_syn"/>
    <property type="match status" value="1"/>
</dbReference>
<dbReference type="InterPro" id="IPR043130">
    <property type="entry name" value="CDP-OH_PTrfase_TM_dom"/>
</dbReference>
<evidence type="ECO:0000256" key="8">
    <source>
        <dbReference type="ARBA" id="ARBA00022692"/>
    </source>
</evidence>
<dbReference type="GO" id="GO:0043337">
    <property type="term" value="F:cardiolipin synthase (CMP-forming)"/>
    <property type="evidence" value="ECO:0007669"/>
    <property type="project" value="TreeGrafter"/>
</dbReference>
<dbReference type="EMBL" id="SNZB01000008">
    <property type="protein sequence ID" value="TDR16269.1"/>
    <property type="molecule type" value="Genomic_DNA"/>
</dbReference>
<dbReference type="GO" id="GO:0016020">
    <property type="term" value="C:membrane"/>
    <property type="evidence" value="ECO:0007669"/>
    <property type="project" value="UniProtKB-SubCell"/>
</dbReference>
<evidence type="ECO:0000256" key="10">
    <source>
        <dbReference type="ARBA" id="ARBA00023098"/>
    </source>
</evidence>
<keyword evidence="8 15" id="KW-0812">Transmembrane</keyword>
<keyword evidence="13" id="KW-1208">Phospholipid metabolism</keyword>
<keyword evidence="7" id="KW-0808">Transferase</keyword>
<feature type="transmembrane region" description="Helical" evidence="15">
    <location>
        <begin position="158"/>
        <end position="177"/>
    </location>
</feature>
<keyword evidence="12" id="KW-0594">Phospholipid biosynthesis</keyword>
<dbReference type="InterPro" id="IPR004570">
    <property type="entry name" value="Phosphatidylglycerol_P_synth"/>
</dbReference>
<evidence type="ECO:0000256" key="3">
    <source>
        <dbReference type="ARBA" id="ARBA00010441"/>
    </source>
</evidence>
<dbReference type="GO" id="GO:0032049">
    <property type="term" value="P:cardiolipin biosynthetic process"/>
    <property type="evidence" value="ECO:0007669"/>
    <property type="project" value="TreeGrafter"/>
</dbReference>
<evidence type="ECO:0000256" key="12">
    <source>
        <dbReference type="ARBA" id="ARBA00023209"/>
    </source>
</evidence>
<feature type="transmembrane region" description="Helical" evidence="15">
    <location>
        <begin position="7"/>
        <end position="28"/>
    </location>
</feature>
<evidence type="ECO:0000256" key="11">
    <source>
        <dbReference type="ARBA" id="ARBA00023136"/>
    </source>
</evidence>
<comment type="pathway">
    <text evidence="2">Phospholipid metabolism; phosphatidylglycerol biosynthesis; phosphatidylglycerol from CDP-diacylglycerol: step 1/2.</text>
</comment>
<reference evidence="16 17" key="1">
    <citation type="submission" date="2019-03" db="EMBL/GenBank/DDBJ databases">
        <title>Genomic Encyclopedia of Type Strains, Phase IV (KMG-IV): sequencing the most valuable type-strain genomes for metagenomic binning, comparative biology and taxonomic classification.</title>
        <authorList>
            <person name="Goeker M."/>
        </authorList>
    </citation>
    <scope>NUCLEOTIDE SEQUENCE [LARGE SCALE GENOMIC DNA]</scope>
    <source>
        <strain evidence="16 17">DSM 25488</strain>
    </source>
</reference>
<proteinExistence type="inferred from homology"/>
<name>A0A4R6XDN8_9GAMM</name>
<comment type="subcellular location">
    <subcellularLocation>
        <location evidence="1">Membrane</location>
        <topology evidence="1">Multi-pass membrane protein</topology>
    </subcellularLocation>
</comment>
<gene>
    <name evidence="16" type="ORF">C8D91_2795</name>
</gene>
<keyword evidence="11 15" id="KW-0472">Membrane</keyword>
<evidence type="ECO:0000256" key="7">
    <source>
        <dbReference type="ARBA" id="ARBA00022679"/>
    </source>
</evidence>
<evidence type="ECO:0000256" key="15">
    <source>
        <dbReference type="SAM" id="Phobius"/>
    </source>
</evidence>
<dbReference type="OrthoDB" id="9796672at2"/>
<dbReference type="PANTHER" id="PTHR14269:SF60">
    <property type="entry name" value="CARDIOLIPIN SYNTHASE (CMP-FORMING)"/>
    <property type="match status" value="1"/>
</dbReference>
<evidence type="ECO:0000313" key="17">
    <source>
        <dbReference type="Proteomes" id="UP000295724"/>
    </source>
</evidence>
<dbReference type="Gene3D" id="1.20.120.1760">
    <property type="match status" value="1"/>
</dbReference>
<keyword evidence="10" id="KW-0443">Lipid metabolism</keyword>
<accession>A0A4R6XDN8</accession>
<keyword evidence="9 15" id="KW-1133">Transmembrane helix</keyword>
<dbReference type="Proteomes" id="UP000295724">
    <property type="component" value="Unassembled WGS sequence"/>
</dbReference>
<evidence type="ECO:0000313" key="16">
    <source>
        <dbReference type="EMBL" id="TDR16269.1"/>
    </source>
</evidence>
<keyword evidence="17" id="KW-1185">Reference proteome</keyword>
<evidence type="ECO:0000256" key="9">
    <source>
        <dbReference type="ARBA" id="ARBA00022989"/>
    </source>
</evidence>
<organism evidence="16 17">
    <name type="scientific">Marinicella litoralis</name>
    <dbReference type="NCBI Taxonomy" id="644220"/>
    <lineage>
        <taxon>Bacteria</taxon>
        <taxon>Pseudomonadati</taxon>
        <taxon>Pseudomonadota</taxon>
        <taxon>Gammaproteobacteria</taxon>
        <taxon>Lysobacterales</taxon>
        <taxon>Marinicellaceae</taxon>
        <taxon>Marinicella</taxon>
    </lineage>
</organism>
<feature type="transmembrane region" description="Helical" evidence="15">
    <location>
        <begin position="131"/>
        <end position="152"/>
    </location>
</feature>
<feature type="transmembrane region" description="Helical" evidence="15">
    <location>
        <begin position="65"/>
        <end position="84"/>
    </location>
</feature>
<evidence type="ECO:0000256" key="13">
    <source>
        <dbReference type="ARBA" id="ARBA00023264"/>
    </source>
</evidence>
<dbReference type="GO" id="GO:0008444">
    <property type="term" value="F:CDP-diacylglycerol-glycerol-3-phosphate 3-phosphatidyltransferase activity"/>
    <property type="evidence" value="ECO:0007669"/>
    <property type="project" value="UniProtKB-EC"/>
</dbReference>
<comment type="similarity">
    <text evidence="3">Belongs to the CDP-alcohol phosphatidyltransferase class-I family.</text>
</comment>
<keyword evidence="6" id="KW-0444">Lipid biosynthesis</keyword>